<reference evidence="4" key="1">
    <citation type="submission" date="2016-07" db="EMBL/GenBank/DDBJ databases">
        <title>De novo transcriptome assembly of four accessions of the metal hyperaccumulator plant Noccaea caerulescens.</title>
        <authorList>
            <person name="Blande D."/>
            <person name="Halimaa P."/>
            <person name="Tervahauta A.I."/>
            <person name="Aarts M.G."/>
            <person name="Karenlampi S.O."/>
        </authorList>
    </citation>
    <scope>NUCLEOTIDE SEQUENCE</scope>
</reference>
<comment type="similarity">
    <text evidence="2">Belongs to the nucleoporin interacting component (NIC) family.</text>
</comment>
<gene>
    <name evidence="4" type="ORF">MP_TR5582_c1_g1_i1_g.15452</name>
</gene>
<dbReference type="PANTHER" id="PTHR11225">
    <property type="entry name" value="NUCLEAR PORE COMPLEX PROTEIN NUP93 NUCLEOPORIN NUP93 DEAD EYE PROTEIN"/>
    <property type="match status" value="1"/>
</dbReference>
<protein>
    <submittedName>
        <fullName evidence="4">Nuclear pore complex protein NUP93A</fullName>
    </submittedName>
</protein>
<dbReference type="EMBL" id="GEVM01006504">
    <property type="protein sequence ID" value="JAU99434.1"/>
    <property type="molecule type" value="Transcribed_RNA"/>
</dbReference>
<evidence type="ECO:0000313" key="4">
    <source>
        <dbReference type="EMBL" id="JAU99434.1"/>
    </source>
</evidence>
<evidence type="ECO:0000256" key="3">
    <source>
        <dbReference type="ARBA" id="ARBA00023242"/>
    </source>
</evidence>
<proteinExistence type="inferred from homology"/>
<accession>A0A1J3K461</accession>
<organism evidence="4">
    <name type="scientific">Noccaea caerulescens</name>
    <name type="common">Alpine penny-cress</name>
    <name type="synonym">Thlaspi caerulescens</name>
    <dbReference type="NCBI Taxonomy" id="107243"/>
    <lineage>
        <taxon>Eukaryota</taxon>
        <taxon>Viridiplantae</taxon>
        <taxon>Streptophyta</taxon>
        <taxon>Embryophyta</taxon>
        <taxon>Tracheophyta</taxon>
        <taxon>Spermatophyta</taxon>
        <taxon>Magnoliopsida</taxon>
        <taxon>eudicotyledons</taxon>
        <taxon>Gunneridae</taxon>
        <taxon>Pentapetalae</taxon>
        <taxon>rosids</taxon>
        <taxon>malvids</taxon>
        <taxon>Brassicales</taxon>
        <taxon>Brassicaceae</taxon>
        <taxon>Coluteocarpeae</taxon>
        <taxon>Noccaea</taxon>
    </lineage>
</organism>
<dbReference type="GO" id="GO:0016973">
    <property type="term" value="P:poly(A)+ mRNA export from nucleus"/>
    <property type="evidence" value="ECO:0007669"/>
    <property type="project" value="TreeGrafter"/>
</dbReference>
<sequence length="100" mass="11268">MAMVSAIQEAQKDNVRSFDDYMLRVLKEDCRKEKRGFLQSLSKISLTPKTKMIETSRDTHAGQLVPVALSPQASSKSGTELVSLANKPIHEKKFMSMQRL</sequence>
<evidence type="ECO:0000256" key="2">
    <source>
        <dbReference type="ARBA" id="ARBA00010186"/>
    </source>
</evidence>
<comment type="subcellular location">
    <subcellularLocation>
        <location evidence="1">Nucleus envelope</location>
    </subcellularLocation>
</comment>
<dbReference type="GO" id="GO:0005643">
    <property type="term" value="C:nuclear pore"/>
    <property type="evidence" value="ECO:0007669"/>
    <property type="project" value="InterPro"/>
</dbReference>
<dbReference type="PANTHER" id="PTHR11225:SF4">
    <property type="entry name" value="NUCLEAR PORE COMPLEX PROTEIN NUP93"/>
    <property type="match status" value="1"/>
</dbReference>
<dbReference type="InterPro" id="IPR007231">
    <property type="entry name" value="Nucleoporin_int_Nup93/Nic96"/>
</dbReference>
<dbReference type="AlphaFoldDB" id="A0A1J3K461"/>
<dbReference type="GO" id="GO:0006606">
    <property type="term" value="P:protein import into nucleus"/>
    <property type="evidence" value="ECO:0007669"/>
    <property type="project" value="TreeGrafter"/>
</dbReference>
<evidence type="ECO:0000256" key="1">
    <source>
        <dbReference type="ARBA" id="ARBA00004259"/>
    </source>
</evidence>
<name>A0A1J3K461_NOCCA</name>
<keyword evidence="3" id="KW-0539">Nucleus</keyword>
<dbReference type="GO" id="GO:0017056">
    <property type="term" value="F:structural constituent of nuclear pore"/>
    <property type="evidence" value="ECO:0007669"/>
    <property type="project" value="InterPro"/>
</dbReference>